<reference evidence="2" key="1">
    <citation type="submission" date="2025-08" db="UniProtKB">
        <authorList>
            <consortium name="RefSeq"/>
        </authorList>
    </citation>
    <scope>IDENTIFICATION</scope>
    <source>
        <tissue evidence="2">Gonads</tissue>
    </source>
</reference>
<gene>
    <name evidence="2" type="primary">LOC115879922</name>
</gene>
<protein>
    <submittedName>
        <fullName evidence="2">Uncharacterized protein LOC115879922</fullName>
    </submittedName>
</protein>
<keyword evidence="1" id="KW-1185">Reference proteome</keyword>
<dbReference type="KEGG" id="soy:115879922"/>
<evidence type="ECO:0000313" key="2">
    <source>
        <dbReference type="RefSeq" id="XP_030752842.1"/>
    </source>
</evidence>
<proteinExistence type="predicted"/>
<dbReference type="Proteomes" id="UP000504635">
    <property type="component" value="Unplaced"/>
</dbReference>
<evidence type="ECO:0000313" key="1">
    <source>
        <dbReference type="Proteomes" id="UP000504635"/>
    </source>
</evidence>
<accession>A0A6J2XNB2</accession>
<dbReference type="OrthoDB" id="6779177at2759"/>
<dbReference type="AlphaFoldDB" id="A0A6J2XNB2"/>
<organism evidence="1 2">
    <name type="scientific">Sitophilus oryzae</name>
    <name type="common">Rice weevil</name>
    <name type="synonym">Curculio oryzae</name>
    <dbReference type="NCBI Taxonomy" id="7048"/>
    <lineage>
        <taxon>Eukaryota</taxon>
        <taxon>Metazoa</taxon>
        <taxon>Ecdysozoa</taxon>
        <taxon>Arthropoda</taxon>
        <taxon>Hexapoda</taxon>
        <taxon>Insecta</taxon>
        <taxon>Pterygota</taxon>
        <taxon>Neoptera</taxon>
        <taxon>Endopterygota</taxon>
        <taxon>Coleoptera</taxon>
        <taxon>Polyphaga</taxon>
        <taxon>Cucujiformia</taxon>
        <taxon>Curculionidae</taxon>
        <taxon>Dryophthorinae</taxon>
        <taxon>Sitophilus</taxon>
    </lineage>
</organism>
<sequence>MKRSCYMKERAGGKIEIKVPGVKKKPRLRGENQKVYQKRLEKDLKRKDTIIIDPQEYINIFSKYGKVKILGKDVPVFDFKTCVAENIKAPGQLHFQFAPAKRLKLIKDKNTILLKGETTYKSDLGVFKPFLKKGKNFHFKPELLPLKVPVKKEKLEDVNKLLKQHFGPNWMELSELDFYKNLLSRPDKDEIQEEMEEIQDIPTELSDELTV</sequence>
<dbReference type="GeneID" id="115879922"/>
<dbReference type="RefSeq" id="XP_030752842.1">
    <property type="nucleotide sequence ID" value="XM_030896982.1"/>
</dbReference>
<dbReference type="InParanoid" id="A0A6J2XNB2"/>
<name>A0A6J2XNB2_SITOR</name>